<dbReference type="WBParaSite" id="ACRNAN_scaffold218.g12387.t1">
    <property type="protein sequence ID" value="ACRNAN_scaffold218.g12387.t1"/>
    <property type="gene ID" value="ACRNAN_scaffold218.g12387"/>
</dbReference>
<dbReference type="PANTHER" id="PTHR11660:SF57">
    <property type="entry name" value="SOLUTE CARRIER FAMILY 40 MEMBER"/>
    <property type="match status" value="1"/>
</dbReference>
<dbReference type="GO" id="GO:0016020">
    <property type="term" value="C:membrane"/>
    <property type="evidence" value="ECO:0007669"/>
    <property type="project" value="UniProtKB-SubCell"/>
</dbReference>
<comment type="caution">
    <text evidence="6">Lacks conserved residue(s) required for the propagation of feature annotation.</text>
</comment>
<accession>A0A914DCK0</accession>
<dbReference type="Proteomes" id="UP000887540">
    <property type="component" value="Unplaced"/>
</dbReference>
<evidence type="ECO:0000313" key="8">
    <source>
        <dbReference type="WBParaSite" id="ACRNAN_scaffold218.g12387.t1"/>
    </source>
</evidence>
<feature type="transmembrane region" description="Helical" evidence="6">
    <location>
        <begin position="162"/>
        <end position="183"/>
    </location>
</feature>
<proteinExistence type="inferred from homology"/>
<keyword evidence="7" id="KW-1185">Reference proteome</keyword>
<organism evidence="7 8">
    <name type="scientific">Acrobeloides nanus</name>
    <dbReference type="NCBI Taxonomy" id="290746"/>
    <lineage>
        <taxon>Eukaryota</taxon>
        <taxon>Metazoa</taxon>
        <taxon>Ecdysozoa</taxon>
        <taxon>Nematoda</taxon>
        <taxon>Chromadorea</taxon>
        <taxon>Rhabditida</taxon>
        <taxon>Tylenchina</taxon>
        <taxon>Cephalobomorpha</taxon>
        <taxon>Cephaloboidea</taxon>
        <taxon>Cephalobidae</taxon>
        <taxon>Acrobeloides</taxon>
    </lineage>
</organism>
<evidence type="ECO:0000256" key="2">
    <source>
        <dbReference type="ARBA" id="ARBA00022448"/>
    </source>
</evidence>
<comment type="subcellular location">
    <subcellularLocation>
        <location evidence="1 6">Membrane</location>
        <topology evidence="1 6">Multi-pass membrane protein</topology>
    </subcellularLocation>
</comment>
<keyword evidence="5 6" id="KW-0472">Membrane</keyword>
<keyword evidence="2 6" id="KW-0813">Transport</keyword>
<keyword evidence="6" id="KW-0406">Ion transport</keyword>
<keyword evidence="3 6" id="KW-0812">Transmembrane</keyword>
<evidence type="ECO:0000256" key="5">
    <source>
        <dbReference type="ARBA" id="ARBA00023136"/>
    </source>
</evidence>
<protein>
    <recommendedName>
        <fullName evidence="6">Solute carrier family 40 member</fullName>
    </recommendedName>
</protein>
<dbReference type="AlphaFoldDB" id="A0A914DCK0"/>
<feature type="transmembrane region" description="Helical" evidence="6">
    <location>
        <begin position="20"/>
        <end position="40"/>
    </location>
</feature>
<evidence type="ECO:0000256" key="6">
    <source>
        <dbReference type="RuleBase" id="RU365065"/>
    </source>
</evidence>
<dbReference type="PANTHER" id="PTHR11660">
    <property type="entry name" value="SOLUTE CARRIER FAMILY 40 MEMBER"/>
    <property type="match status" value="1"/>
</dbReference>
<reference evidence="8" key="1">
    <citation type="submission" date="2022-11" db="UniProtKB">
        <authorList>
            <consortium name="WormBaseParasite"/>
        </authorList>
    </citation>
    <scope>IDENTIFICATION</scope>
</reference>
<dbReference type="GO" id="GO:0005381">
    <property type="term" value="F:iron ion transmembrane transporter activity"/>
    <property type="evidence" value="ECO:0007669"/>
    <property type="project" value="UniProtKB-UniRule"/>
</dbReference>
<evidence type="ECO:0000256" key="1">
    <source>
        <dbReference type="ARBA" id="ARBA00004141"/>
    </source>
</evidence>
<keyword evidence="4 6" id="KW-1133">Transmembrane helix</keyword>
<comment type="function">
    <text evidence="6">May be involved in iron transport and iron homeostasis.</text>
</comment>
<evidence type="ECO:0000313" key="7">
    <source>
        <dbReference type="Proteomes" id="UP000887540"/>
    </source>
</evidence>
<evidence type="ECO:0000256" key="3">
    <source>
        <dbReference type="ARBA" id="ARBA00022692"/>
    </source>
</evidence>
<dbReference type="InterPro" id="IPR009716">
    <property type="entry name" value="Ferroportin-1"/>
</dbReference>
<name>A0A914DCK0_9BILA</name>
<comment type="similarity">
    <text evidence="6">Belongs to the ferroportin (FP) (TC 2.A.100) family. SLC40A subfamily.</text>
</comment>
<evidence type="ECO:0000256" key="4">
    <source>
        <dbReference type="ARBA" id="ARBA00022989"/>
    </source>
</evidence>
<sequence length="215" mass="23709">MANMDKKAVLSTQNSILTMIEQLSAVQLPCLILALVSIWLPGSPFDPITYFKDTTFSSWWNTFLDTFRVTSGVKDNVSNSGVDWSDFTVAGRSAASLFSLYIGIALSRYGLWVADLAITQIMQESVAEIERGTVFGVENSLCMFFSVGKDLLAIMLPDPKTFGLLILFSFGTVLGGFLQYIYYCLKSKIKAKEEVSINKPKESSQDASLCEISSL</sequence>
<dbReference type="Pfam" id="PF06963">
    <property type="entry name" value="FPN1"/>
    <property type="match status" value="1"/>
</dbReference>